<protein>
    <submittedName>
        <fullName evidence="1">Unnamed protein product</fullName>
    </submittedName>
</protein>
<dbReference type="Proteomes" id="UP001165121">
    <property type="component" value="Unassembled WGS sequence"/>
</dbReference>
<gene>
    <name evidence="1" type="ORF">Pfra01_000260600</name>
</gene>
<organism evidence="1 2">
    <name type="scientific">Phytophthora fragariaefolia</name>
    <dbReference type="NCBI Taxonomy" id="1490495"/>
    <lineage>
        <taxon>Eukaryota</taxon>
        <taxon>Sar</taxon>
        <taxon>Stramenopiles</taxon>
        <taxon>Oomycota</taxon>
        <taxon>Peronosporomycetes</taxon>
        <taxon>Peronosporales</taxon>
        <taxon>Peronosporaceae</taxon>
        <taxon>Phytophthora</taxon>
    </lineage>
</organism>
<dbReference type="EMBL" id="BSXT01000209">
    <property type="protein sequence ID" value="GMF20865.1"/>
    <property type="molecule type" value="Genomic_DNA"/>
</dbReference>
<proteinExistence type="predicted"/>
<evidence type="ECO:0000313" key="2">
    <source>
        <dbReference type="Proteomes" id="UP001165121"/>
    </source>
</evidence>
<comment type="caution">
    <text evidence="1">The sequence shown here is derived from an EMBL/GenBank/DDBJ whole genome shotgun (WGS) entry which is preliminary data.</text>
</comment>
<keyword evidence="2" id="KW-1185">Reference proteome</keyword>
<evidence type="ECO:0000313" key="1">
    <source>
        <dbReference type="EMBL" id="GMF20865.1"/>
    </source>
</evidence>
<name>A0A9W6TVK8_9STRA</name>
<accession>A0A9W6TVK8</accession>
<sequence length="136" mass="14863">MSFDFTDLITTPNDGSSNYGLDGCRPNRSRTTFDKISGGETQHQSFASARSSMAWSMLNECITPPRTIIPEKSWRDPWTPAVSVIYNKTDSTAFTMIGLVRLLSGLSAISLRPLKIFTACPATRGLVKHESCAGSL</sequence>
<reference evidence="1" key="1">
    <citation type="submission" date="2023-04" db="EMBL/GenBank/DDBJ databases">
        <title>Phytophthora fragariaefolia NBRC 109709.</title>
        <authorList>
            <person name="Ichikawa N."/>
            <person name="Sato H."/>
            <person name="Tonouchi N."/>
        </authorList>
    </citation>
    <scope>NUCLEOTIDE SEQUENCE</scope>
    <source>
        <strain evidence="1">NBRC 109709</strain>
    </source>
</reference>
<dbReference type="AlphaFoldDB" id="A0A9W6TVK8"/>